<proteinExistence type="predicted"/>
<reference evidence="1 2" key="1">
    <citation type="submission" date="2019-03" db="EMBL/GenBank/DDBJ databases">
        <title>Genomic analyses of the natural microbiome of Caenorhabditis elegans.</title>
        <authorList>
            <person name="Samuel B."/>
        </authorList>
    </citation>
    <scope>NUCLEOTIDE SEQUENCE [LARGE SCALE GENOMIC DNA]</scope>
    <source>
        <strain evidence="1 2">JUb65</strain>
    </source>
</reference>
<dbReference type="EMBL" id="SNVW01000019">
    <property type="protein sequence ID" value="TDN41515.1"/>
    <property type="molecule type" value="Genomic_DNA"/>
</dbReference>
<dbReference type="RefSeq" id="WP_166645809.1">
    <property type="nucleotide sequence ID" value="NZ_SNVW01000019.1"/>
</dbReference>
<organism evidence="1 2">
    <name type="scientific">Curtobacterium flaccumfaciens</name>
    <dbReference type="NCBI Taxonomy" id="2035"/>
    <lineage>
        <taxon>Bacteria</taxon>
        <taxon>Bacillati</taxon>
        <taxon>Actinomycetota</taxon>
        <taxon>Actinomycetes</taxon>
        <taxon>Micrococcales</taxon>
        <taxon>Microbacteriaceae</taxon>
        <taxon>Curtobacterium</taxon>
    </lineage>
</organism>
<comment type="caution">
    <text evidence="1">The sequence shown here is derived from an EMBL/GenBank/DDBJ whole genome shotgun (WGS) entry which is preliminary data.</text>
</comment>
<accession>A0A4R6DAP5</accession>
<protein>
    <submittedName>
        <fullName evidence="1">Uncharacterized protein</fullName>
    </submittedName>
</protein>
<sequence length="58" mass="6751">MPKNTTKYTSNDDVQPVKVTTYRHLRKATRRGWALPTDAEPSLGDLVQIREGRGRRRR</sequence>
<name>A0A4R6DAP5_9MICO</name>
<dbReference type="AlphaFoldDB" id="A0A4R6DAP5"/>
<evidence type="ECO:0000313" key="1">
    <source>
        <dbReference type="EMBL" id="TDN41515.1"/>
    </source>
</evidence>
<dbReference type="Proteomes" id="UP000295764">
    <property type="component" value="Unassembled WGS sequence"/>
</dbReference>
<evidence type="ECO:0000313" key="2">
    <source>
        <dbReference type="Proteomes" id="UP000295764"/>
    </source>
</evidence>
<gene>
    <name evidence="1" type="ORF">EDF64_1196</name>
</gene>